<comment type="caution">
    <text evidence="3">The sequence shown here is derived from an EMBL/GenBank/DDBJ whole genome shotgun (WGS) entry which is preliminary data.</text>
</comment>
<evidence type="ECO:0000313" key="3">
    <source>
        <dbReference type="EMBL" id="OAL66213.1"/>
    </source>
</evidence>
<evidence type="ECO:0000313" key="4">
    <source>
        <dbReference type="Proteomes" id="UP000243015"/>
    </source>
</evidence>
<feature type="signal peptide" evidence="2">
    <location>
        <begin position="1"/>
        <end position="17"/>
    </location>
</feature>
<evidence type="ECO:0000256" key="1">
    <source>
        <dbReference type="SAM" id="MobiDB-lite"/>
    </source>
</evidence>
<feature type="region of interest" description="Disordered" evidence="1">
    <location>
        <begin position="49"/>
        <end position="82"/>
    </location>
</feature>
<organism evidence="3 4">
    <name type="scientific">Trichophyton rubrum</name>
    <name type="common">Athlete's foot fungus</name>
    <name type="synonym">Epidermophyton rubrum</name>
    <dbReference type="NCBI Taxonomy" id="5551"/>
    <lineage>
        <taxon>Eukaryota</taxon>
        <taxon>Fungi</taxon>
        <taxon>Dikarya</taxon>
        <taxon>Ascomycota</taxon>
        <taxon>Pezizomycotina</taxon>
        <taxon>Eurotiomycetes</taxon>
        <taxon>Eurotiomycetidae</taxon>
        <taxon>Onygenales</taxon>
        <taxon>Arthrodermataceae</taxon>
        <taxon>Trichophyton</taxon>
    </lineage>
</organism>
<gene>
    <name evidence="3" type="ORF">A7C99_3319</name>
</gene>
<name>A0A178F3H2_TRIRU</name>
<dbReference type="Proteomes" id="UP000243015">
    <property type="component" value="Unassembled WGS sequence"/>
</dbReference>
<dbReference type="EMBL" id="LHPM01000013">
    <property type="protein sequence ID" value="OAL66213.1"/>
    <property type="molecule type" value="Genomic_DNA"/>
</dbReference>
<dbReference type="AlphaFoldDB" id="A0A178F3H2"/>
<keyword evidence="2" id="KW-0732">Signal</keyword>
<proteinExistence type="predicted"/>
<protein>
    <submittedName>
        <fullName evidence="3">Uncharacterized protein</fullName>
    </submittedName>
</protein>
<evidence type="ECO:0000256" key="2">
    <source>
        <dbReference type="SAM" id="SignalP"/>
    </source>
</evidence>
<sequence length="82" mass="9017">MQLHWFITLLLASSAIAGVVDTFSAPQLAESLGIRDDITYILSIPLFPEYQDSTPSQRPETQAGDNMVAYTRSTPKMATDPD</sequence>
<feature type="chain" id="PRO_5008085924" evidence="2">
    <location>
        <begin position="18"/>
        <end position="82"/>
    </location>
</feature>
<reference evidence="3 4" key="1">
    <citation type="submission" date="2016-05" db="EMBL/GenBank/DDBJ databases">
        <title>Genome sequencing of Trichophyton rubrum CMCC(F)T1i isolated from hair.</title>
        <authorList>
            <person name="Zhan P."/>
            <person name="Tao Y."/>
            <person name="Liu W."/>
        </authorList>
    </citation>
    <scope>NUCLEOTIDE SEQUENCE [LARGE SCALE GENOMIC DNA]</scope>
    <source>
        <strain evidence="4">CMCC(F)T1i</strain>
    </source>
</reference>
<accession>A0A178F3H2</accession>
<feature type="compositionally biased region" description="Polar residues" evidence="1">
    <location>
        <begin position="51"/>
        <end position="64"/>
    </location>
</feature>